<dbReference type="Proteomes" id="UP000295375">
    <property type="component" value="Unassembled WGS sequence"/>
</dbReference>
<name>A0A4R6UHC7_9GAMM</name>
<protein>
    <submittedName>
        <fullName evidence="1">Uncharacterized protein</fullName>
    </submittedName>
</protein>
<organism evidence="1 2">
    <name type="scientific">Permianibacter aggregans</name>
    <dbReference type="NCBI Taxonomy" id="1510150"/>
    <lineage>
        <taxon>Bacteria</taxon>
        <taxon>Pseudomonadati</taxon>
        <taxon>Pseudomonadota</taxon>
        <taxon>Gammaproteobacteria</taxon>
        <taxon>Pseudomonadales</taxon>
        <taxon>Pseudomonadaceae</taxon>
        <taxon>Permianibacter</taxon>
    </lineage>
</organism>
<evidence type="ECO:0000313" key="2">
    <source>
        <dbReference type="Proteomes" id="UP000295375"/>
    </source>
</evidence>
<proteinExistence type="predicted"/>
<dbReference type="AlphaFoldDB" id="A0A4R6UHC7"/>
<dbReference type="RefSeq" id="WP_133591952.1">
    <property type="nucleotide sequence ID" value="NZ_CP037953.1"/>
</dbReference>
<reference evidence="1 2" key="1">
    <citation type="submission" date="2019-03" db="EMBL/GenBank/DDBJ databases">
        <title>Genomic Encyclopedia of Type Strains, Phase IV (KMG-IV): sequencing the most valuable type-strain genomes for metagenomic binning, comparative biology and taxonomic classification.</title>
        <authorList>
            <person name="Goeker M."/>
        </authorList>
    </citation>
    <scope>NUCLEOTIDE SEQUENCE [LARGE SCALE GENOMIC DNA]</scope>
    <source>
        <strain evidence="1 2">DSM 103792</strain>
    </source>
</reference>
<keyword evidence="2" id="KW-1185">Reference proteome</keyword>
<comment type="caution">
    <text evidence="1">The sequence shown here is derived from an EMBL/GenBank/DDBJ whole genome shotgun (WGS) entry which is preliminary data.</text>
</comment>
<sequence length="62" mass="6835">MENKQKLFAFKVIAKESRQAVNKDGKWLAREGVATAGCTDPRGWGAVRYSNWWGGVDAGAFC</sequence>
<dbReference type="EMBL" id="SNYM01000014">
    <property type="protein sequence ID" value="TDQ46260.1"/>
    <property type="molecule type" value="Genomic_DNA"/>
</dbReference>
<evidence type="ECO:0000313" key="1">
    <source>
        <dbReference type="EMBL" id="TDQ46260.1"/>
    </source>
</evidence>
<gene>
    <name evidence="1" type="ORF">EV696_11445</name>
</gene>
<accession>A0A4R6UHC7</accession>